<comment type="caution">
    <text evidence="1">The sequence shown here is derived from an EMBL/GenBank/DDBJ whole genome shotgun (WGS) entry which is preliminary data.</text>
</comment>
<dbReference type="InterPro" id="IPR009910">
    <property type="entry name" value="DUF1450"/>
</dbReference>
<evidence type="ECO:0000313" key="1">
    <source>
        <dbReference type="EMBL" id="MBM7657626.1"/>
    </source>
</evidence>
<name>A0ABS2Q7P8_9BACL</name>
<protein>
    <submittedName>
        <fullName evidence="1">Uncharacterized protein YuzB (UPF0349 family)</fullName>
    </submittedName>
</protein>
<accession>A0ABS2Q7P8</accession>
<dbReference type="Proteomes" id="UP000823201">
    <property type="component" value="Unassembled WGS sequence"/>
</dbReference>
<keyword evidence="2" id="KW-1185">Reference proteome</keyword>
<sequence>MEHMAEGMGLILIELCAYNRLKESDLADLTAYPEVGIMSCECLNVCGMCSMRPFAMVNGQRVFAETPEACTAKIKAKVIQELKQLSE</sequence>
<organism evidence="1 2">
    <name type="scientific">Sporolactobacillus spathodeae</name>
    <dbReference type="NCBI Taxonomy" id="1465502"/>
    <lineage>
        <taxon>Bacteria</taxon>
        <taxon>Bacillati</taxon>
        <taxon>Bacillota</taxon>
        <taxon>Bacilli</taxon>
        <taxon>Bacillales</taxon>
        <taxon>Sporolactobacillaceae</taxon>
        <taxon>Sporolactobacillus</taxon>
    </lineage>
</organism>
<proteinExistence type="predicted"/>
<reference evidence="1 2" key="1">
    <citation type="submission" date="2021-01" db="EMBL/GenBank/DDBJ databases">
        <title>Genomic Encyclopedia of Type Strains, Phase IV (KMG-IV): sequencing the most valuable type-strain genomes for metagenomic binning, comparative biology and taxonomic classification.</title>
        <authorList>
            <person name="Goeker M."/>
        </authorList>
    </citation>
    <scope>NUCLEOTIDE SEQUENCE [LARGE SCALE GENOMIC DNA]</scope>
    <source>
        <strain evidence="1 2">DSM 100968</strain>
    </source>
</reference>
<dbReference type="EMBL" id="JAFBEV010000007">
    <property type="protein sequence ID" value="MBM7657626.1"/>
    <property type="molecule type" value="Genomic_DNA"/>
</dbReference>
<gene>
    <name evidence="1" type="ORF">JOC27_001075</name>
</gene>
<evidence type="ECO:0000313" key="2">
    <source>
        <dbReference type="Proteomes" id="UP000823201"/>
    </source>
</evidence>
<dbReference type="Pfam" id="PF07293">
    <property type="entry name" value="DUF1450"/>
    <property type="match status" value="1"/>
</dbReference>